<dbReference type="STRING" id="283909.R7V5P4"/>
<dbReference type="EnsemblMetazoa" id="CapteT209392">
    <property type="protein sequence ID" value="CapteP209392"/>
    <property type="gene ID" value="CapteG209392"/>
</dbReference>
<protein>
    <recommendedName>
        <fullName evidence="9">Apple domain-containing protein</fullName>
    </recommendedName>
</protein>
<dbReference type="HOGENOM" id="CLU_837428_0_0_1"/>
<accession>R7V5P4</accession>
<dbReference type="SUPFAM" id="SSF52058">
    <property type="entry name" value="L domain-like"/>
    <property type="match status" value="1"/>
</dbReference>
<name>R7V5P4_CAPTE</name>
<gene>
    <name evidence="6" type="ORF">CAPTEDRAFT_209392</name>
</gene>
<keyword evidence="8" id="KW-1185">Reference proteome</keyword>
<keyword evidence="2 5" id="KW-0732">Signal</keyword>
<dbReference type="InterPro" id="IPR032675">
    <property type="entry name" value="LRR_dom_sf"/>
</dbReference>
<keyword evidence="1" id="KW-0433">Leucine-rich repeat</keyword>
<dbReference type="PANTHER" id="PTHR24369">
    <property type="entry name" value="ANTIGEN BSP, PUTATIVE-RELATED"/>
    <property type="match status" value="1"/>
</dbReference>
<feature type="region of interest" description="Disordered" evidence="4">
    <location>
        <begin position="238"/>
        <end position="258"/>
    </location>
</feature>
<reference evidence="7" key="3">
    <citation type="submission" date="2015-06" db="UniProtKB">
        <authorList>
            <consortium name="EnsemblMetazoa"/>
        </authorList>
    </citation>
    <scope>IDENTIFICATION</scope>
</reference>
<dbReference type="PROSITE" id="PS51450">
    <property type="entry name" value="LRR"/>
    <property type="match status" value="2"/>
</dbReference>
<feature type="signal peptide" evidence="5">
    <location>
        <begin position="1"/>
        <end position="21"/>
    </location>
</feature>
<evidence type="ECO:0000313" key="7">
    <source>
        <dbReference type="EnsemblMetazoa" id="CapteP209392"/>
    </source>
</evidence>
<evidence type="ECO:0008006" key="9">
    <source>
        <dbReference type="Google" id="ProtNLM"/>
    </source>
</evidence>
<dbReference type="Pfam" id="PF13855">
    <property type="entry name" value="LRR_8"/>
    <property type="match status" value="1"/>
</dbReference>
<reference evidence="6 8" key="2">
    <citation type="journal article" date="2013" name="Nature">
        <title>Insights into bilaterian evolution from three spiralian genomes.</title>
        <authorList>
            <person name="Simakov O."/>
            <person name="Marletaz F."/>
            <person name="Cho S.J."/>
            <person name="Edsinger-Gonzales E."/>
            <person name="Havlak P."/>
            <person name="Hellsten U."/>
            <person name="Kuo D.H."/>
            <person name="Larsson T."/>
            <person name="Lv J."/>
            <person name="Arendt D."/>
            <person name="Savage R."/>
            <person name="Osoegawa K."/>
            <person name="de Jong P."/>
            <person name="Grimwood J."/>
            <person name="Chapman J.A."/>
            <person name="Shapiro H."/>
            <person name="Aerts A."/>
            <person name="Otillar R.P."/>
            <person name="Terry A.Y."/>
            <person name="Boore J.L."/>
            <person name="Grigoriev I.V."/>
            <person name="Lindberg D.R."/>
            <person name="Seaver E.C."/>
            <person name="Weisblat D.A."/>
            <person name="Putnam N.H."/>
            <person name="Rokhsar D.S."/>
        </authorList>
    </citation>
    <scope>NUCLEOTIDE SEQUENCE</scope>
    <source>
        <strain evidence="6 8">I ESC-2004</strain>
    </source>
</reference>
<dbReference type="EMBL" id="KB296957">
    <property type="protein sequence ID" value="ELU11105.1"/>
    <property type="molecule type" value="Genomic_DNA"/>
</dbReference>
<proteinExistence type="predicted"/>
<feature type="compositionally biased region" description="Low complexity" evidence="4">
    <location>
        <begin position="238"/>
        <end position="247"/>
    </location>
</feature>
<evidence type="ECO:0000256" key="4">
    <source>
        <dbReference type="SAM" id="MobiDB-lite"/>
    </source>
</evidence>
<dbReference type="SMART" id="SM00365">
    <property type="entry name" value="LRR_SD22"/>
    <property type="match status" value="2"/>
</dbReference>
<organism evidence="6">
    <name type="scientific">Capitella teleta</name>
    <name type="common">Polychaete worm</name>
    <dbReference type="NCBI Taxonomy" id="283909"/>
    <lineage>
        <taxon>Eukaryota</taxon>
        <taxon>Metazoa</taxon>
        <taxon>Spiralia</taxon>
        <taxon>Lophotrochozoa</taxon>
        <taxon>Annelida</taxon>
        <taxon>Polychaeta</taxon>
        <taxon>Sedentaria</taxon>
        <taxon>Scolecida</taxon>
        <taxon>Capitellidae</taxon>
        <taxon>Capitella</taxon>
    </lineage>
</organism>
<keyword evidence="3" id="KW-0677">Repeat</keyword>
<dbReference type="AlphaFoldDB" id="R7V5P4"/>
<dbReference type="EMBL" id="AMQN01005847">
    <property type="status" value="NOT_ANNOTATED_CDS"/>
    <property type="molecule type" value="Genomic_DNA"/>
</dbReference>
<evidence type="ECO:0000256" key="5">
    <source>
        <dbReference type="SAM" id="SignalP"/>
    </source>
</evidence>
<dbReference type="InterPro" id="IPR001611">
    <property type="entry name" value="Leu-rich_rpt"/>
</dbReference>
<dbReference type="PANTHER" id="PTHR24369:SF210">
    <property type="entry name" value="CHAOPTIN-RELATED"/>
    <property type="match status" value="1"/>
</dbReference>
<sequence length="332" mass="37541">MEIRHLLWLLVVVVSFEERFCLFVVFQGKHLTSVPGNISPAVWQIFLNINDITTIRQVDFNDKYPKLFDLVINDNRITTIESGCFKGTVLKMLILRANELTTFPDLLEVSHTLTILDLSSNKITTIEVDKLTYLTKLTTLYLSDNRLSTFPDIRHVMPSLADLWLMKNPLDCCCSNVWMKQVENGLSITLGNCAHPPGWVHKPYSWITEDMLLRQPCQEVSATAPLLCGSAIASSTSVSETTTAPSTPDATEPPASTDHSQYRGAYFVHDPYKYKAVSGLIFTHSFIGKIACANECVLQARCTSFHVDSELCYLHRNDRNNDETYTIKKLWP</sequence>
<reference evidence="8" key="1">
    <citation type="submission" date="2012-12" db="EMBL/GenBank/DDBJ databases">
        <authorList>
            <person name="Hellsten U."/>
            <person name="Grimwood J."/>
            <person name="Chapman J.A."/>
            <person name="Shapiro H."/>
            <person name="Aerts A."/>
            <person name="Otillar R.P."/>
            <person name="Terry A.Y."/>
            <person name="Boore J.L."/>
            <person name="Simakov O."/>
            <person name="Marletaz F."/>
            <person name="Cho S.-J."/>
            <person name="Edsinger-Gonzales E."/>
            <person name="Havlak P."/>
            <person name="Kuo D.-H."/>
            <person name="Larsson T."/>
            <person name="Lv J."/>
            <person name="Arendt D."/>
            <person name="Savage R."/>
            <person name="Osoegawa K."/>
            <person name="de Jong P."/>
            <person name="Lindberg D.R."/>
            <person name="Seaver E.C."/>
            <person name="Weisblat D.A."/>
            <person name="Putnam N.H."/>
            <person name="Grigoriev I.V."/>
            <person name="Rokhsar D.S."/>
        </authorList>
    </citation>
    <scope>NUCLEOTIDE SEQUENCE</scope>
    <source>
        <strain evidence="8">I ESC-2004</strain>
    </source>
</reference>
<feature type="chain" id="PRO_5008788782" description="Apple domain-containing protein" evidence="5">
    <location>
        <begin position="22"/>
        <end position="332"/>
    </location>
</feature>
<evidence type="ECO:0000256" key="2">
    <source>
        <dbReference type="ARBA" id="ARBA00022729"/>
    </source>
</evidence>
<evidence type="ECO:0000256" key="3">
    <source>
        <dbReference type="ARBA" id="ARBA00022737"/>
    </source>
</evidence>
<dbReference type="InterPro" id="IPR050541">
    <property type="entry name" value="LRR_TM_domain-containing"/>
</dbReference>
<evidence type="ECO:0000256" key="1">
    <source>
        <dbReference type="ARBA" id="ARBA00022614"/>
    </source>
</evidence>
<dbReference type="Proteomes" id="UP000014760">
    <property type="component" value="Unassembled WGS sequence"/>
</dbReference>
<evidence type="ECO:0000313" key="6">
    <source>
        <dbReference type="EMBL" id="ELU11105.1"/>
    </source>
</evidence>
<dbReference type="Gene3D" id="3.80.10.10">
    <property type="entry name" value="Ribonuclease Inhibitor"/>
    <property type="match status" value="1"/>
</dbReference>
<dbReference type="GO" id="GO:0005886">
    <property type="term" value="C:plasma membrane"/>
    <property type="evidence" value="ECO:0007669"/>
    <property type="project" value="TreeGrafter"/>
</dbReference>
<dbReference type="PRINTS" id="PR00019">
    <property type="entry name" value="LEURICHRPT"/>
</dbReference>
<evidence type="ECO:0000313" key="8">
    <source>
        <dbReference type="Proteomes" id="UP000014760"/>
    </source>
</evidence>